<name>A0ABQ9HS91_9NEOP</name>
<proteinExistence type="predicted"/>
<dbReference type="EMBL" id="JARBHB010000004">
    <property type="protein sequence ID" value="KAJ8887253.1"/>
    <property type="molecule type" value="Genomic_DNA"/>
</dbReference>
<gene>
    <name evidence="1" type="ORF">PR048_013468</name>
</gene>
<protein>
    <submittedName>
        <fullName evidence="1">Uncharacterized protein</fullName>
    </submittedName>
</protein>
<evidence type="ECO:0000313" key="2">
    <source>
        <dbReference type="Proteomes" id="UP001159363"/>
    </source>
</evidence>
<reference evidence="1 2" key="1">
    <citation type="submission" date="2023-02" db="EMBL/GenBank/DDBJ databases">
        <title>LHISI_Scaffold_Assembly.</title>
        <authorList>
            <person name="Stuart O.P."/>
            <person name="Cleave R."/>
            <person name="Magrath M.J.L."/>
            <person name="Mikheyev A.S."/>
        </authorList>
    </citation>
    <scope>NUCLEOTIDE SEQUENCE [LARGE SCALE GENOMIC DNA]</scope>
    <source>
        <strain evidence="1">Daus_M_001</strain>
        <tissue evidence="1">Leg muscle</tissue>
    </source>
</reference>
<sequence>MKTLTFNKHPGPNRVFYYRLSRARRRVENSAHLYALSGTFDSQTANCFVSGAWQNEGMPARTSYPLQRPIARNPDRIAKEIREPFSDYFMSQEGEVVWQYQNI</sequence>
<dbReference type="Proteomes" id="UP001159363">
    <property type="component" value="Chromosome X"/>
</dbReference>
<organism evidence="1 2">
    <name type="scientific">Dryococelus australis</name>
    <dbReference type="NCBI Taxonomy" id="614101"/>
    <lineage>
        <taxon>Eukaryota</taxon>
        <taxon>Metazoa</taxon>
        <taxon>Ecdysozoa</taxon>
        <taxon>Arthropoda</taxon>
        <taxon>Hexapoda</taxon>
        <taxon>Insecta</taxon>
        <taxon>Pterygota</taxon>
        <taxon>Neoptera</taxon>
        <taxon>Polyneoptera</taxon>
        <taxon>Phasmatodea</taxon>
        <taxon>Verophasmatodea</taxon>
        <taxon>Anareolatae</taxon>
        <taxon>Phasmatidae</taxon>
        <taxon>Eurycanthinae</taxon>
        <taxon>Dryococelus</taxon>
    </lineage>
</organism>
<accession>A0ABQ9HS91</accession>
<keyword evidence="2" id="KW-1185">Reference proteome</keyword>
<comment type="caution">
    <text evidence="1">The sequence shown here is derived from an EMBL/GenBank/DDBJ whole genome shotgun (WGS) entry which is preliminary data.</text>
</comment>
<evidence type="ECO:0000313" key="1">
    <source>
        <dbReference type="EMBL" id="KAJ8887253.1"/>
    </source>
</evidence>